<comment type="caution">
    <text evidence="1">The sequence shown here is derived from an EMBL/GenBank/DDBJ whole genome shotgun (WGS) entry which is preliminary data.</text>
</comment>
<dbReference type="Proteomes" id="UP001144256">
    <property type="component" value="Unassembled WGS sequence"/>
</dbReference>
<organism evidence="1 2">
    <name type="scientific">Vallitalea longa</name>
    <dbReference type="NCBI Taxonomy" id="2936439"/>
    <lineage>
        <taxon>Bacteria</taxon>
        <taxon>Bacillati</taxon>
        <taxon>Bacillota</taxon>
        <taxon>Clostridia</taxon>
        <taxon>Lachnospirales</taxon>
        <taxon>Vallitaleaceae</taxon>
        <taxon>Vallitalea</taxon>
    </lineage>
</organism>
<evidence type="ECO:0000313" key="2">
    <source>
        <dbReference type="Proteomes" id="UP001144256"/>
    </source>
</evidence>
<sequence length="140" mass="16401">MNRVNEVSKKEELTALKRNELMSILMDYKDKGIDLPADWSKMSNEEFIETIINNEKNYVEAIKKTDQNPFNEEIIETVIPVDQLNPKMKVVQVTVNFKPLMFPVGKKAKMPKSYHDVYMNSQDKDTQTAMKLQENRMKEI</sequence>
<proteinExistence type="predicted"/>
<keyword evidence="2" id="KW-1185">Reference proteome</keyword>
<dbReference type="RefSeq" id="WP_281811566.1">
    <property type="nucleotide sequence ID" value="NZ_BRLB01000001.1"/>
</dbReference>
<accession>A0A9W5Y777</accession>
<name>A0A9W5Y777_9FIRM</name>
<dbReference type="AlphaFoldDB" id="A0A9W5Y777"/>
<gene>
    <name evidence="1" type="ORF">SH1V18_03300</name>
</gene>
<protein>
    <submittedName>
        <fullName evidence="1">Uncharacterized protein</fullName>
    </submittedName>
</protein>
<reference evidence="1" key="1">
    <citation type="submission" date="2022-06" db="EMBL/GenBank/DDBJ databases">
        <title>Vallitalea longa sp. nov., an anaerobic bacterium isolated from marine sediment.</title>
        <authorList>
            <person name="Hirano S."/>
            <person name="Terahara T."/>
            <person name="Mori K."/>
            <person name="Hamada M."/>
            <person name="Matsumoto R."/>
            <person name="Kobayashi T."/>
        </authorList>
    </citation>
    <scope>NUCLEOTIDE SEQUENCE</scope>
    <source>
        <strain evidence="1">SH18-1</strain>
    </source>
</reference>
<evidence type="ECO:0000313" key="1">
    <source>
        <dbReference type="EMBL" id="GKX27850.1"/>
    </source>
</evidence>
<dbReference type="EMBL" id="BRLB01000001">
    <property type="protein sequence ID" value="GKX27850.1"/>
    <property type="molecule type" value="Genomic_DNA"/>
</dbReference>